<feature type="compositionally biased region" description="Basic residues" evidence="1">
    <location>
        <begin position="36"/>
        <end position="45"/>
    </location>
</feature>
<protein>
    <submittedName>
        <fullName evidence="2">Uncharacterized protein</fullName>
    </submittedName>
</protein>
<dbReference type="AlphaFoldDB" id="A0AAV5BNL3"/>
<dbReference type="Proteomes" id="UP001054889">
    <property type="component" value="Unassembled WGS sequence"/>
</dbReference>
<accession>A0AAV5BNL3</accession>
<organism evidence="2 3">
    <name type="scientific">Eleusine coracana subsp. coracana</name>
    <dbReference type="NCBI Taxonomy" id="191504"/>
    <lineage>
        <taxon>Eukaryota</taxon>
        <taxon>Viridiplantae</taxon>
        <taxon>Streptophyta</taxon>
        <taxon>Embryophyta</taxon>
        <taxon>Tracheophyta</taxon>
        <taxon>Spermatophyta</taxon>
        <taxon>Magnoliopsida</taxon>
        <taxon>Liliopsida</taxon>
        <taxon>Poales</taxon>
        <taxon>Poaceae</taxon>
        <taxon>PACMAD clade</taxon>
        <taxon>Chloridoideae</taxon>
        <taxon>Cynodonteae</taxon>
        <taxon>Eleusininae</taxon>
        <taxon>Eleusine</taxon>
    </lineage>
</organism>
<comment type="caution">
    <text evidence="2">The sequence shown here is derived from an EMBL/GenBank/DDBJ whole genome shotgun (WGS) entry which is preliminary data.</text>
</comment>
<proteinExistence type="predicted"/>
<reference evidence="2" key="2">
    <citation type="submission" date="2021-12" db="EMBL/GenBank/DDBJ databases">
        <title>Resequencing data analysis of finger millet.</title>
        <authorList>
            <person name="Hatakeyama M."/>
            <person name="Aluri S."/>
            <person name="Balachadran M.T."/>
            <person name="Sivarajan S.R."/>
            <person name="Poveda L."/>
            <person name="Shimizu-Inatsugi R."/>
            <person name="Schlapbach R."/>
            <person name="Sreeman S.M."/>
            <person name="Shimizu K.K."/>
        </authorList>
    </citation>
    <scope>NUCLEOTIDE SEQUENCE</scope>
</reference>
<feature type="region of interest" description="Disordered" evidence="1">
    <location>
        <begin position="1"/>
        <end position="54"/>
    </location>
</feature>
<keyword evidence="3" id="KW-1185">Reference proteome</keyword>
<dbReference type="EMBL" id="BQKI01000001">
    <property type="protein sequence ID" value="GJM87542.1"/>
    <property type="molecule type" value="Genomic_DNA"/>
</dbReference>
<reference evidence="2" key="1">
    <citation type="journal article" date="2018" name="DNA Res.">
        <title>Multiple hybrid de novo genome assembly of finger millet, an orphan allotetraploid crop.</title>
        <authorList>
            <person name="Hatakeyama M."/>
            <person name="Aluri S."/>
            <person name="Balachadran M.T."/>
            <person name="Sivarajan S.R."/>
            <person name="Patrignani A."/>
            <person name="Gruter S."/>
            <person name="Poveda L."/>
            <person name="Shimizu-Inatsugi R."/>
            <person name="Baeten J."/>
            <person name="Francoijs K.J."/>
            <person name="Nataraja K.N."/>
            <person name="Reddy Y.A.N."/>
            <person name="Phadnis S."/>
            <person name="Ravikumar R.L."/>
            <person name="Schlapbach R."/>
            <person name="Sreeman S.M."/>
            <person name="Shimizu K.K."/>
        </authorList>
    </citation>
    <scope>NUCLEOTIDE SEQUENCE</scope>
</reference>
<evidence type="ECO:0000313" key="3">
    <source>
        <dbReference type="Proteomes" id="UP001054889"/>
    </source>
</evidence>
<name>A0AAV5BNL3_ELECO</name>
<gene>
    <name evidence="2" type="primary">ga03507</name>
    <name evidence="2" type="ORF">PR202_ga03507</name>
</gene>
<evidence type="ECO:0000256" key="1">
    <source>
        <dbReference type="SAM" id="MobiDB-lite"/>
    </source>
</evidence>
<sequence>MAEHECVETVPGELNSISNDEPDGRSHSPEAGASRQKIHDRRNAKAHAPSHDRVHHWSHRFHWTQIGSKASFWSALLFPLR</sequence>
<evidence type="ECO:0000313" key="2">
    <source>
        <dbReference type="EMBL" id="GJM87542.1"/>
    </source>
</evidence>